<evidence type="ECO:0000313" key="5">
    <source>
        <dbReference type="Proteomes" id="UP000279908"/>
    </source>
</evidence>
<dbReference type="EMBL" id="VMRG01000001">
    <property type="protein sequence ID" value="KAA6232999.1"/>
    <property type="molecule type" value="Genomic_DNA"/>
</dbReference>
<dbReference type="AlphaFoldDB" id="A0A3S0U1N4"/>
<evidence type="ECO:0000259" key="1">
    <source>
        <dbReference type="PROSITE" id="PS50995"/>
    </source>
</evidence>
<organism evidence="4 5">
    <name type="scientific">Chlorobium phaeovibrioides</name>
    <dbReference type="NCBI Taxonomy" id="1094"/>
    <lineage>
        <taxon>Bacteria</taxon>
        <taxon>Pseudomonadati</taxon>
        <taxon>Chlorobiota</taxon>
        <taxon>Chlorobiia</taxon>
        <taxon>Chlorobiales</taxon>
        <taxon>Chlorobiaceae</taxon>
        <taxon>Chlorobium/Pelodictyon group</taxon>
        <taxon>Chlorobium</taxon>
    </lineage>
</organism>
<evidence type="ECO:0000313" key="3">
    <source>
        <dbReference type="EMBL" id="MWV53905.1"/>
    </source>
</evidence>
<dbReference type="Proteomes" id="UP000279908">
    <property type="component" value="Unassembled WGS sequence"/>
</dbReference>
<protein>
    <submittedName>
        <fullName evidence="4">MarR family transcriptional regulator</fullName>
    </submittedName>
</protein>
<dbReference type="PANTHER" id="PTHR33164">
    <property type="entry name" value="TRANSCRIPTIONAL REGULATOR, MARR FAMILY"/>
    <property type="match status" value="1"/>
</dbReference>
<evidence type="ECO:0000313" key="2">
    <source>
        <dbReference type="EMBL" id="KAA6232999.1"/>
    </source>
</evidence>
<reference evidence="3 7" key="3">
    <citation type="submission" date="2019-11" db="EMBL/GenBank/DDBJ databases">
        <title>Green- and brown-colored morphotypes of Chlorobia in the stratified aquatic ecosystems of Kandalaksha Gulf (White Sea): A model for study of the accessory genome evolution.</title>
        <authorList>
            <person name="Grouzdev D.S."/>
        </authorList>
    </citation>
    <scope>NUCLEOTIDE SEQUENCE [LARGE SCALE GENOMIC DNA]</scope>
    <source>
        <strain evidence="3 7">ZM</strain>
    </source>
</reference>
<gene>
    <name evidence="4" type="ORF">EKD02_03765</name>
    <name evidence="2" type="ORF">FP507_08020</name>
    <name evidence="3" type="ORF">GJ685_02360</name>
</gene>
<dbReference type="InterPro" id="IPR036390">
    <property type="entry name" value="WH_DNA-bd_sf"/>
</dbReference>
<comment type="caution">
    <text evidence="4">The sequence shown here is derived from an EMBL/GenBank/DDBJ whole genome shotgun (WGS) entry which is preliminary data.</text>
</comment>
<dbReference type="Pfam" id="PF01047">
    <property type="entry name" value="MarR"/>
    <property type="match status" value="1"/>
</dbReference>
<dbReference type="RefSeq" id="WP_011890602.1">
    <property type="nucleotide sequence ID" value="NZ_CP041698.1"/>
</dbReference>
<name>A0A3S0U1N4_CHLPH</name>
<reference evidence="2 6" key="2">
    <citation type="submission" date="2019-07" db="EMBL/GenBank/DDBJ databases">
        <title>Draft genome Sequence of Chlorobium phaeovibrioides sp. strain PhvTcv-s14, from the Phylum Chlorobi.</title>
        <authorList>
            <person name="Babenko V."/>
            <person name="Boldyreva D."/>
            <person name="Kanygina A."/>
            <person name="Selezneva O."/>
            <person name="Akopiyan T."/>
            <person name="Lunina O."/>
        </authorList>
    </citation>
    <scope>NUCLEOTIDE SEQUENCE [LARGE SCALE GENOMIC DNA]</scope>
    <source>
        <strain evidence="2 6">GrTcv12</strain>
    </source>
</reference>
<dbReference type="Proteomes" id="UP000327458">
    <property type="component" value="Unassembled WGS sequence"/>
</dbReference>
<evidence type="ECO:0000313" key="7">
    <source>
        <dbReference type="Proteomes" id="UP000489351"/>
    </source>
</evidence>
<accession>A0A3S0U1N4</accession>
<dbReference type="EMBL" id="WUBZ01000005">
    <property type="protein sequence ID" value="MWV53905.1"/>
    <property type="molecule type" value="Genomic_DNA"/>
</dbReference>
<dbReference type="Proteomes" id="UP000489351">
    <property type="component" value="Unassembled WGS sequence"/>
</dbReference>
<dbReference type="PROSITE" id="PS50995">
    <property type="entry name" value="HTH_MARR_2"/>
    <property type="match status" value="1"/>
</dbReference>
<dbReference type="EMBL" id="RXYK01000004">
    <property type="protein sequence ID" value="RTY38799.1"/>
    <property type="molecule type" value="Genomic_DNA"/>
</dbReference>
<keyword evidence="7" id="KW-1185">Reference proteome</keyword>
<feature type="domain" description="HTH marR-type" evidence="1">
    <location>
        <begin position="12"/>
        <end position="144"/>
    </location>
</feature>
<dbReference type="GO" id="GO:0006950">
    <property type="term" value="P:response to stress"/>
    <property type="evidence" value="ECO:0007669"/>
    <property type="project" value="TreeGrafter"/>
</dbReference>
<dbReference type="GO" id="GO:0003700">
    <property type="term" value="F:DNA-binding transcription factor activity"/>
    <property type="evidence" value="ECO:0007669"/>
    <property type="project" value="InterPro"/>
</dbReference>
<dbReference type="InterPro" id="IPR036388">
    <property type="entry name" value="WH-like_DNA-bd_sf"/>
</dbReference>
<dbReference type="Gene3D" id="1.10.10.10">
    <property type="entry name" value="Winged helix-like DNA-binding domain superfamily/Winged helix DNA-binding domain"/>
    <property type="match status" value="1"/>
</dbReference>
<dbReference type="PRINTS" id="PR00598">
    <property type="entry name" value="HTHMARR"/>
</dbReference>
<dbReference type="PANTHER" id="PTHR33164:SF89">
    <property type="entry name" value="MARR FAMILY REGULATORY PROTEIN"/>
    <property type="match status" value="1"/>
</dbReference>
<dbReference type="InterPro" id="IPR039422">
    <property type="entry name" value="MarR/SlyA-like"/>
</dbReference>
<reference evidence="4 5" key="1">
    <citation type="submission" date="2018-12" db="EMBL/GenBank/DDBJ databases">
        <authorList>
            <person name="Lunina O.N."/>
            <person name="Grouzdev D.S."/>
            <person name="Gorlenko V.M."/>
            <person name="Savvichev A.S."/>
        </authorList>
    </citation>
    <scope>NUCLEOTIDE SEQUENCE [LARGE SCALE GENOMIC DNA]</scope>
    <source>
        <strain evidence="4 5">BrKhr-17</strain>
    </source>
</reference>
<evidence type="ECO:0000313" key="4">
    <source>
        <dbReference type="EMBL" id="RTY38799.1"/>
    </source>
</evidence>
<proteinExistence type="predicted"/>
<dbReference type="SUPFAM" id="SSF46785">
    <property type="entry name" value="Winged helix' DNA-binding domain"/>
    <property type="match status" value="1"/>
</dbReference>
<sequence length="160" mass="17861">MEQEGFSDVGVGVRGFQALRRIVRALDVHSRKLYRECNITSPQLLCLHSLEKQRDQTLSRMAVELNLSVSTMNGIVDRLEARGLVLRSRSEKDHRKVHLTITAEGTLLLSSVPELMRDSYSRAFGSLSVGEQELLTGLLVKLADRFDPVQRSTGGSPEII</sequence>
<evidence type="ECO:0000313" key="6">
    <source>
        <dbReference type="Proteomes" id="UP000327458"/>
    </source>
</evidence>
<dbReference type="SMART" id="SM00347">
    <property type="entry name" value="HTH_MARR"/>
    <property type="match status" value="1"/>
</dbReference>
<dbReference type="InterPro" id="IPR000835">
    <property type="entry name" value="HTH_MarR-typ"/>
</dbReference>